<dbReference type="InterPro" id="IPR036396">
    <property type="entry name" value="Cyt_P450_sf"/>
</dbReference>
<dbReference type="EMBL" id="KN837384">
    <property type="protein sequence ID" value="KIJ26099.1"/>
    <property type="molecule type" value="Genomic_DNA"/>
</dbReference>
<evidence type="ECO:0000313" key="10">
    <source>
        <dbReference type="EMBL" id="KIJ26099.1"/>
    </source>
</evidence>
<evidence type="ECO:0000256" key="8">
    <source>
        <dbReference type="ARBA" id="ARBA00023136"/>
    </source>
</evidence>
<evidence type="ECO:0000256" key="9">
    <source>
        <dbReference type="SAM" id="Phobius"/>
    </source>
</evidence>
<dbReference type="AlphaFoldDB" id="A0A0C9TW99"/>
<evidence type="ECO:0000256" key="1">
    <source>
        <dbReference type="ARBA" id="ARBA00004370"/>
    </source>
</evidence>
<evidence type="ECO:0000256" key="3">
    <source>
        <dbReference type="ARBA" id="ARBA00022692"/>
    </source>
</evidence>
<keyword evidence="3 9" id="KW-0812">Transmembrane</keyword>
<keyword evidence="6" id="KW-0560">Oxidoreductase</keyword>
<evidence type="ECO:0000256" key="7">
    <source>
        <dbReference type="ARBA" id="ARBA00023004"/>
    </source>
</evidence>
<dbReference type="SUPFAM" id="SSF48264">
    <property type="entry name" value="Cytochrome P450"/>
    <property type="match status" value="1"/>
</dbReference>
<keyword evidence="5 9" id="KW-1133">Transmembrane helix</keyword>
<keyword evidence="2" id="KW-0349">Heme</keyword>
<feature type="transmembrane region" description="Helical" evidence="9">
    <location>
        <begin position="6"/>
        <end position="23"/>
    </location>
</feature>
<evidence type="ECO:0000256" key="4">
    <source>
        <dbReference type="ARBA" id="ARBA00022723"/>
    </source>
</evidence>
<accession>A0A0C9TW99</accession>
<evidence type="ECO:0008006" key="12">
    <source>
        <dbReference type="Google" id="ProtNLM"/>
    </source>
</evidence>
<evidence type="ECO:0000256" key="6">
    <source>
        <dbReference type="ARBA" id="ARBA00023002"/>
    </source>
</evidence>
<protein>
    <recommendedName>
        <fullName evidence="12">Cytochrome P450</fullName>
    </recommendedName>
</protein>
<keyword evidence="7" id="KW-0408">Iron</keyword>
<name>A0A0C9TW99_SPHS4</name>
<dbReference type="OrthoDB" id="1470350at2759"/>
<evidence type="ECO:0000313" key="11">
    <source>
        <dbReference type="Proteomes" id="UP000054279"/>
    </source>
</evidence>
<evidence type="ECO:0000256" key="2">
    <source>
        <dbReference type="ARBA" id="ARBA00022617"/>
    </source>
</evidence>
<organism evidence="10 11">
    <name type="scientific">Sphaerobolus stellatus (strain SS14)</name>
    <dbReference type="NCBI Taxonomy" id="990650"/>
    <lineage>
        <taxon>Eukaryota</taxon>
        <taxon>Fungi</taxon>
        <taxon>Dikarya</taxon>
        <taxon>Basidiomycota</taxon>
        <taxon>Agaricomycotina</taxon>
        <taxon>Agaricomycetes</taxon>
        <taxon>Phallomycetidae</taxon>
        <taxon>Geastrales</taxon>
        <taxon>Sphaerobolaceae</taxon>
        <taxon>Sphaerobolus</taxon>
    </lineage>
</organism>
<keyword evidence="4" id="KW-0479">Metal-binding</keyword>
<dbReference type="Gene3D" id="1.10.630.10">
    <property type="entry name" value="Cytochrome P450"/>
    <property type="match status" value="1"/>
</dbReference>
<keyword evidence="11" id="KW-1185">Reference proteome</keyword>
<dbReference type="Proteomes" id="UP000054279">
    <property type="component" value="Unassembled WGS sequence"/>
</dbReference>
<dbReference type="InterPro" id="IPR001128">
    <property type="entry name" value="Cyt_P450"/>
</dbReference>
<evidence type="ECO:0000256" key="5">
    <source>
        <dbReference type="ARBA" id="ARBA00022989"/>
    </source>
</evidence>
<dbReference type="HOGENOM" id="CLU_001570_8_2_1"/>
<dbReference type="GO" id="GO:0020037">
    <property type="term" value="F:heme binding"/>
    <property type="evidence" value="ECO:0007669"/>
    <property type="project" value="InterPro"/>
</dbReference>
<comment type="subcellular location">
    <subcellularLocation>
        <location evidence="1">Membrane</location>
    </subcellularLocation>
</comment>
<reference evidence="10 11" key="1">
    <citation type="submission" date="2014-06" db="EMBL/GenBank/DDBJ databases">
        <title>Evolutionary Origins and Diversification of the Mycorrhizal Mutualists.</title>
        <authorList>
            <consortium name="DOE Joint Genome Institute"/>
            <consortium name="Mycorrhizal Genomics Consortium"/>
            <person name="Kohler A."/>
            <person name="Kuo A."/>
            <person name="Nagy L.G."/>
            <person name="Floudas D."/>
            <person name="Copeland A."/>
            <person name="Barry K.W."/>
            <person name="Cichocki N."/>
            <person name="Veneault-Fourrey C."/>
            <person name="LaButti K."/>
            <person name="Lindquist E.A."/>
            <person name="Lipzen A."/>
            <person name="Lundell T."/>
            <person name="Morin E."/>
            <person name="Murat C."/>
            <person name="Riley R."/>
            <person name="Ohm R."/>
            <person name="Sun H."/>
            <person name="Tunlid A."/>
            <person name="Henrissat B."/>
            <person name="Grigoriev I.V."/>
            <person name="Hibbett D.S."/>
            <person name="Martin F."/>
        </authorList>
    </citation>
    <scope>NUCLEOTIDE SEQUENCE [LARGE SCALE GENOMIC DNA]</scope>
    <source>
        <strain evidence="10 11">SS14</strain>
    </source>
</reference>
<proteinExistence type="predicted"/>
<dbReference type="GO" id="GO:0004497">
    <property type="term" value="F:monooxygenase activity"/>
    <property type="evidence" value="ECO:0007669"/>
    <property type="project" value="InterPro"/>
</dbReference>
<gene>
    <name evidence="10" type="ORF">M422DRAFT_38359</name>
</gene>
<dbReference type="GO" id="GO:0016705">
    <property type="term" value="F:oxidoreductase activity, acting on paired donors, with incorporation or reduction of molecular oxygen"/>
    <property type="evidence" value="ECO:0007669"/>
    <property type="project" value="InterPro"/>
</dbReference>
<dbReference type="Pfam" id="PF00067">
    <property type="entry name" value="p450"/>
    <property type="match status" value="1"/>
</dbReference>
<keyword evidence="8 9" id="KW-0472">Membrane</keyword>
<dbReference type="GO" id="GO:0016020">
    <property type="term" value="C:membrane"/>
    <property type="evidence" value="ECO:0007669"/>
    <property type="project" value="UniProtKB-SubCell"/>
</dbReference>
<dbReference type="PANTHER" id="PTHR24282">
    <property type="entry name" value="CYTOCHROME P450 FAMILY MEMBER"/>
    <property type="match status" value="1"/>
</dbReference>
<dbReference type="GO" id="GO:0005506">
    <property type="term" value="F:iron ion binding"/>
    <property type="evidence" value="ECO:0007669"/>
    <property type="project" value="InterPro"/>
</dbReference>
<dbReference type="InterPro" id="IPR050665">
    <property type="entry name" value="Cytochrome_P450_Monooxygen"/>
</dbReference>
<sequence length="195" mass="22182">MVEFNPYHIFWTIIGISIVYIFRTRLLRLLQTRDLLLLSSPPYSSLLAGNSYDFVQDEIAGDLDRKWIKEHGLAFKIRGTIWEPKVLYLADPLGVQYVLETRGYGFHKDESAKIGRLLTGRNLLGTEGPAHANQRKILLPGFSQSVLKELVPLFIQLSDRLASKWNDLLLTQTSITVDVRSWLSRLTLDAIGQGK</sequence>
<dbReference type="PANTHER" id="PTHR24282:SF211">
    <property type="entry name" value="CYTOCHROME P450-RELATED"/>
    <property type="match status" value="1"/>
</dbReference>